<feature type="transmembrane region" description="Helical" evidence="8">
    <location>
        <begin position="85"/>
        <end position="104"/>
    </location>
</feature>
<dbReference type="AlphaFoldDB" id="A0A805ZN59"/>
<dbReference type="GO" id="GO:0005886">
    <property type="term" value="C:plasma membrane"/>
    <property type="evidence" value="ECO:0007669"/>
    <property type="project" value="TreeGrafter"/>
</dbReference>
<evidence type="ECO:0000313" key="9">
    <source>
        <dbReference type="EMBL" id="ABJ59878.1"/>
    </source>
</evidence>
<dbReference type="KEGG" id="lga:LGAS_0480"/>
<evidence type="ECO:0000256" key="6">
    <source>
        <dbReference type="ARBA" id="ARBA00023136"/>
    </source>
</evidence>
<comment type="subcellular location">
    <subcellularLocation>
        <location evidence="1">Membrane</location>
        <topology evidence="1">Multi-pass membrane protein</topology>
    </subcellularLocation>
</comment>
<proteinExistence type="inferred from homology"/>
<feature type="transmembrane region" description="Helical" evidence="8">
    <location>
        <begin position="264"/>
        <end position="283"/>
    </location>
</feature>
<feature type="transmembrane region" description="Helical" evidence="8">
    <location>
        <begin position="43"/>
        <end position="65"/>
    </location>
</feature>
<name>A0A805ZN59_LACGA</name>
<accession>A0A805ZN59</accession>
<evidence type="ECO:0000313" key="10">
    <source>
        <dbReference type="Proteomes" id="UP000000664"/>
    </source>
</evidence>
<feature type="transmembrane region" description="Helical" evidence="8">
    <location>
        <begin position="212"/>
        <end position="230"/>
    </location>
</feature>
<dbReference type="Proteomes" id="UP000000664">
    <property type="component" value="Chromosome"/>
</dbReference>
<protein>
    <submittedName>
        <fullName evidence="9">Glycerol uptake facilitator related permease (Major Intrinsic protein Family)</fullName>
    </submittedName>
</protein>
<keyword evidence="6 8" id="KW-0472">Membrane</keyword>
<evidence type="ECO:0000256" key="7">
    <source>
        <dbReference type="RuleBase" id="RU000477"/>
    </source>
</evidence>
<keyword evidence="3 7" id="KW-0813">Transport</keyword>
<dbReference type="InterPro" id="IPR000425">
    <property type="entry name" value="MIP"/>
</dbReference>
<feature type="transmembrane region" description="Helical" evidence="8">
    <location>
        <begin position="12"/>
        <end position="31"/>
    </location>
</feature>
<evidence type="ECO:0000256" key="4">
    <source>
        <dbReference type="ARBA" id="ARBA00022692"/>
    </source>
</evidence>
<feature type="transmembrane region" description="Helical" evidence="8">
    <location>
        <begin position="180"/>
        <end position="200"/>
    </location>
</feature>
<dbReference type="EMBL" id="CP000413">
    <property type="protein sequence ID" value="ABJ59878.1"/>
    <property type="molecule type" value="Genomic_DNA"/>
</dbReference>
<dbReference type="PRINTS" id="PR00783">
    <property type="entry name" value="MINTRINSICP"/>
</dbReference>
<dbReference type="InterPro" id="IPR050363">
    <property type="entry name" value="MIP/Aquaporin"/>
</dbReference>
<dbReference type="InterPro" id="IPR022357">
    <property type="entry name" value="MIP_CS"/>
</dbReference>
<dbReference type="CDD" id="cd00333">
    <property type="entry name" value="MIP"/>
    <property type="match status" value="1"/>
</dbReference>
<dbReference type="NCBIfam" id="TIGR00861">
    <property type="entry name" value="MIP"/>
    <property type="match status" value="1"/>
</dbReference>
<organism evidence="9 10">
    <name type="scientific">Lactobacillus gasseri (strain ATCC 33323 / DSM 20243 / BCRC 14619 / CIP 102991 / JCM 1131 / KCTC 3163 / NCIMB 11718 / NCTC 13722 / AM63)</name>
    <dbReference type="NCBI Taxonomy" id="324831"/>
    <lineage>
        <taxon>Bacteria</taxon>
        <taxon>Bacillati</taxon>
        <taxon>Bacillota</taxon>
        <taxon>Bacilli</taxon>
        <taxon>Lactobacillales</taxon>
        <taxon>Lactobacillaceae</taxon>
        <taxon>Lactobacillus</taxon>
    </lineage>
</organism>
<dbReference type="Pfam" id="PF00230">
    <property type="entry name" value="MIP"/>
    <property type="match status" value="1"/>
</dbReference>
<evidence type="ECO:0000256" key="8">
    <source>
        <dbReference type="SAM" id="Phobius"/>
    </source>
</evidence>
<evidence type="ECO:0000256" key="1">
    <source>
        <dbReference type="ARBA" id="ARBA00004141"/>
    </source>
</evidence>
<dbReference type="PROSITE" id="PS00221">
    <property type="entry name" value="MIP"/>
    <property type="match status" value="1"/>
</dbReference>
<dbReference type="InterPro" id="IPR023271">
    <property type="entry name" value="Aquaporin-like"/>
</dbReference>
<keyword evidence="4 7" id="KW-0812">Transmembrane</keyword>
<comment type="similarity">
    <text evidence="2 7">Belongs to the MIP/aquaporin (TC 1.A.8) family.</text>
</comment>
<dbReference type="PANTHER" id="PTHR43829">
    <property type="entry name" value="AQUAPORIN OR AQUAGLYCEROPORIN RELATED"/>
    <property type="match status" value="1"/>
</dbReference>
<dbReference type="PANTHER" id="PTHR43829:SF9">
    <property type="entry name" value="AQUAPORIN-9"/>
    <property type="match status" value="1"/>
</dbReference>
<evidence type="ECO:0000256" key="3">
    <source>
        <dbReference type="ARBA" id="ARBA00022448"/>
    </source>
</evidence>
<dbReference type="SUPFAM" id="SSF81338">
    <property type="entry name" value="Aquaporin-like"/>
    <property type="match status" value="1"/>
</dbReference>
<gene>
    <name evidence="9" type="ordered locus">LGAS_0480</name>
</gene>
<dbReference type="GO" id="GO:0015254">
    <property type="term" value="F:glycerol channel activity"/>
    <property type="evidence" value="ECO:0007669"/>
    <property type="project" value="TreeGrafter"/>
</dbReference>
<sequence length="289" mass="31088">MLKNARILKNIYAFSKTLGIIISCVYFSLIFSREEKVSMEHSWMLKYFAEFFGTLILVLFGNGSVANSFLKGTTGNAPDGKANGGWILVAFSFGFGVMLPAMLFGSISGNHINPAVTVAQAAAGNFPWSQVAPYIICQLLGAICGQLLVLAVYWPHFKESTNPDIVFSCFATSDCTNSKWNGFISEVVGTAVLMFVAIGLYKGMFFKQAVDIANIGVGFLITALVMALGGPTGPALNPARDFGPRLVYSLLPIPNKKGGAHWSYGWIPVVAPTLGAIIGIFLYKIPFGN</sequence>
<reference evidence="9 10" key="1">
    <citation type="journal article" date="2006" name="Proc. Natl. Acad. Sci. U.S.A.">
        <title>Comparative genomics of the lactic acid bacteria.</title>
        <authorList>
            <person name="Makarova K."/>
            <person name="Slesarev A."/>
            <person name="Wolf Y."/>
            <person name="Sorokin A."/>
            <person name="Mirkin B."/>
            <person name="Koonin E."/>
            <person name="Pavlov A."/>
            <person name="Pavlova N."/>
            <person name="Karamychev V."/>
            <person name="Polouchine N."/>
            <person name="Shakhova V."/>
            <person name="Grigoriev I."/>
            <person name="Lou Y."/>
            <person name="Rohksar D."/>
            <person name="Lucas S."/>
            <person name="Huang K."/>
            <person name="Goodstein D.M."/>
            <person name="Hawkins T."/>
            <person name="Plengvidhya V."/>
            <person name="Welker D."/>
            <person name="Hughes J."/>
            <person name="Goh Y."/>
            <person name="Benson A."/>
            <person name="Baldwin K."/>
            <person name="Lee J.H."/>
            <person name="Diaz-Muniz I."/>
            <person name="Dosti B."/>
            <person name="Smeianov V."/>
            <person name="Wechter W."/>
            <person name="Barabote R."/>
            <person name="Lorca G."/>
            <person name="Altermann E."/>
            <person name="Barrangou R."/>
            <person name="Ganesan B."/>
            <person name="Xie Y."/>
            <person name="Rawsthorne H."/>
            <person name="Tamir D."/>
            <person name="Parker C."/>
            <person name="Breidt F."/>
            <person name="Broadbent J."/>
            <person name="Hutkins R."/>
            <person name="O'Sullivan D."/>
            <person name="Steele J."/>
            <person name="Unlu G."/>
            <person name="Saier M."/>
            <person name="Klaenhammer T."/>
            <person name="Richardson P."/>
            <person name="Kozyavkin S."/>
            <person name="Weimer B."/>
            <person name="Mills D."/>
        </authorList>
    </citation>
    <scope>NUCLEOTIDE SEQUENCE [LARGE SCALE GENOMIC DNA]</scope>
    <source>
        <strain evidence="10">ATCC 33323 / DSM 20243 / BCRC 14619 / CIP 102991 / JCM 1131 / KCTC 3163 / NCIMB 11718 / NCTC 13722 / AM63</strain>
    </source>
</reference>
<evidence type="ECO:0000256" key="2">
    <source>
        <dbReference type="ARBA" id="ARBA00006175"/>
    </source>
</evidence>
<evidence type="ECO:0000256" key="5">
    <source>
        <dbReference type="ARBA" id="ARBA00022989"/>
    </source>
</evidence>
<dbReference type="Gene3D" id="1.20.1080.10">
    <property type="entry name" value="Glycerol uptake facilitator protein"/>
    <property type="match status" value="1"/>
</dbReference>
<keyword evidence="5 8" id="KW-1133">Transmembrane helix</keyword>